<accession>A0A9Q7ADE0</accession>
<evidence type="ECO:0000313" key="2">
    <source>
        <dbReference type="EMBL" id="QTX32309.1"/>
    </source>
</evidence>
<protein>
    <submittedName>
        <fullName evidence="2">Transglycosylase SLT domain-containing protein</fullName>
    </submittedName>
</protein>
<dbReference type="Pfam" id="PF01464">
    <property type="entry name" value="SLT"/>
    <property type="match status" value="1"/>
</dbReference>
<name>A0A9Q7ADE0_9BACT</name>
<reference evidence="3" key="1">
    <citation type="submission" date="2021-04" db="EMBL/GenBank/DDBJ databases">
        <title>A novel Synergistetes isolate from a pyrite-forming mixed culture.</title>
        <authorList>
            <person name="Bunk B."/>
            <person name="Sproer C."/>
            <person name="Spring S."/>
            <person name="Pester M."/>
        </authorList>
    </citation>
    <scope>NUCLEOTIDE SEQUENCE [LARGE SCALE GENOMIC DNA]</scope>
    <source>
        <strain evidence="3">J.5.4.2-T.3.5.2</strain>
    </source>
</reference>
<dbReference type="KEGG" id="aram:KAR29_13570"/>
<dbReference type="AlphaFoldDB" id="A0A9Q7ADE0"/>
<sequence length="271" mass="29722">MRRLTAALIVVAAAAIALLGVMVLETTQAQAVAPPGSPEPEPTNWSRFLMGRETTPMATTDWNRFLVKPAAKGTPKVPTFHATVTDALSSMDLSAAELVLWIRQLPETALRYLPNWSQARQEQVGLLARYIRSQNGSVDALSAWRQAAAFVHYSRKYGVPVDLAVAVANTESHFNSEARSRYGAMGVMQVVWRVHQRLLQVNGILSPDELHDPEKGIAAGCLLLGRYLRAYGDRDKALGRYYGGSSAVYAKRINTRLANLRNYAASIATTL</sequence>
<dbReference type="RefSeq" id="WP_274373534.1">
    <property type="nucleotide sequence ID" value="NZ_CP072943.1"/>
</dbReference>
<dbReference type="Gene3D" id="1.10.530.10">
    <property type="match status" value="1"/>
</dbReference>
<gene>
    <name evidence="2" type="ORF">KAR29_13570</name>
</gene>
<evidence type="ECO:0000259" key="1">
    <source>
        <dbReference type="Pfam" id="PF01464"/>
    </source>
</evidence>
<feature type="domain" description="Transglycosylase SLT" evidence="1">
    <location>
        <begin position="152"/>
        <end position="251"/>
    </location>
</feature>
<keyword evidence="3" id="KW-1185">Reference proteome</keyword>
<dbReference type="InterPro" id="IPR023346">
    <property type="entry name" value="Lysozyme-like_dom_sf"/>
</dbReference>
<organism evidence="2 3">
    <name type="scientific">Aminithiophilus ramosus</name>
    <dbReference type="NCBI Taxonomy" id="3029084"/>
    <lineage>
        <taxon>Bacteria</taxon>
        <taxon>Thermotogati</taxon>
        <taxon>Synergistota</taxon>
        <taxon>Synergistia</taxon>
        <taxon>Synergistales</taxon>
        <taxon>Aminithiophilaceae</taxon>
        <taxon>Aminithiophilus</taxon>
    </lineage>
</organism>
<proteinExistence type="predicted"/>
<dbReference type="InterPro" id="IPR008258">
    <property type="entry name" value="Transglycosylase_SLT_dom_1"/>
</dbReference>
<dbReference type="SUPFAM" id="SSF53955">
    <property type="entry name" value="Lysozyme-like"/>
    <property type="match status" value="1"/>
</dbReference>
<dbReference type="EMBL" id="CP072943">
    <property type="protein sequence ID" value="QTX32309.1"/>
    <property type="molecule type" value="Genomic_DNA"/>
</dbReference>
<evidence type="ECO:0000313" key="3">
    <source>
        <dbReference type="Proteomes" id="UP000671879"/>
    </source>
</evidence>
<dbReference type="Proteomes" id="UP000671879">
    <property type="component" value="Chromosome"/>
</dbReference>